<dbReference type="NCBIfam" id="TIGR00436">
    <property type="entry name" value="era"/>
    <property type="match status" value="1"/>
</dbReference>
<dbReference type="EMBL" id="JAUHJS010000004">
    <property type="protein sequence ID" value="MDN4165705.1"/>
    <property type="molecule type" value="Genomic_DNA"/>
</dbReference>
<dbReference type="InterPro" id="IPR015946">
    <property type="entry name" value="KH_dom-like_a/b"/>
</dbReference>
<gene>
    <name evidence="6 11" type="primary">era</name>
    <name evidence="11" type="ORF">QWY31_09335</name>
</gene>
<keyword evidence="6" id="KW-0690">Ribosome biogenesis</keyword>
<evidence type="ECO:0000256" key="8">
    <source>
        <dbReference type="RuleBase" id="RU003761"/>
    </source>
</evidence>
<dbReference type="InterPro" id="IPR027417">
    <property type="entry name" value="P-loop_NTPase"/>
</dbReference>
<dbReference type="RefSeq" id="WP_320004235.1">
    <property type="nucleotide sequence ID" value="NZ_JAUHJS010000004.1"/>
</dbReference>
<keyword evidence="6" id="KW-0472">Membrane</keyword>
<dbReference type="NCBIfam" id="NF000908">
    <property type="entry name" value="PRK00089.1"/>
    <property type="match status" value="1"/>
</dbReference>
<dbReference type="Gene3D" id="3.40.50.300">
    <property type="entry name" value="P-loop containing nucleotide triphosphate hydrolases"/>
    <property type="match status" value="1"/>
</dbReference>
<name>A0ABT8F5H6_9BACT</name>
<keyword evidence="5 6" id="KW-0342">GTP-binding</keyword>
<dbReference type="CDD" id="cd22534">
    <property type="entry name" value="KH-II_Era"/>
    <property type="match status" value="1"/>
</dbReference>
<feature type="region of interest" description="G4" evidence="7">
    <location>
        <begin position="122"/>
        <end position="125"/>
    </location>
</feature>
<dbReference type="Pfam" id="PF07650">
    <property type="entry name" value="KH_2"/>
    <property type="match status" value="1"/>
</dbReference>
<evidence type="ECO:0000259" key="9">
    <source>
        <dbReference type="PROSITE" id="PS50823"/>
    </source>
</evidence>
<dbReference type="InterPro" id="IPR006073">
    <property type="entry name" value="GTP-bd"/>
</dbReference>
<evidence type="ECO:0000256" key="3">
    <source>
        <dbReference type="ARBA" id="ARBA00022741"/>
    </source>
</evidence>
<feature type="domain" description="KH type-2" evidence="9">
    <location>
        <begin position="203"/>
        <end position="279"/>
    </location>
</feature>
<dbReference type="InterPro" id="IPR005662">
    <property type="entry name" value="GTPase_Era-like"/>
</dbReference>
<dbReference type="SUPFAM" id="SSF52540">
    <property type="entry name" value="P-loop containing nucleoside triphosphate hydrolases"/>
    <property type="match status" value="1"/>
</dbReference>
<dbReference type="PANTHER" id="PTHR42698:SF1">
    <property type="entry name" value="GTPASE ERA, MITOCHONDRIAL"/>
    <property type="match status" value="1"/>
</dbReference>
<dbReference type="Pfam" id="PF01926">
    <property type="entry name" value="MMR_HSR1"/>
    <property type="match status" value="1"/>
</dbReference>
<organism evidence="11 12">
    <name type="scientific">Shiella aurantiaca</name>
    <dbReference type="NCBI Taxonomy" id="3058365"/>
    <lineage>
        <taxon>Bacteria</taxon>
        <taxon>Pseudomonadati</taxon>
        <taxon>Bacteroidota</taxon>
        <taxon>Cytophagia</taxon>
        <taxon>Cytophagales</taxon>
        <taxon>Shiellaceae</taxon>
        <taxon>Shiella</taxon>
    </lineage>
</organism>
<evidence type="ECO:0000256" key="1">
    <source>
        <dbReference type="ARBA" id="ARBA00007921"/>
    </source>
</evidence>
<comment type="similarity">
    <text evidence="1 6 7 8">Belongs to the TRAFAC class TrmE-Era-EngA-EngB-Septin-like GTPase superfamily. Era GTPase family.</text>
</comment>
<feature type="region of interest" description="G1" evidence="7">
    <location>
        <begin position="15"/>
        <end position="22"/>
    </location>
</feature>
<dbReference type="SUPFAM" id="SSF54814">
    <property type="entry name" value="Prokaryotic type KH domain (KH-domain type II)"/>
    <property type="match status" value="1"/>
</dbReference>
<dbReference type="InterPro" id="IPR005225">
    <property type="entry name" value="Small_GTP-bd"/>
</dbReference>
<feature type="region of interest" description="G5" evidence="7">
    <location>
        <begin position="151"/>
        <end position="153"/>
    </location>
</feature>
<dbReference type="Proteomes" id="UP001168552">
    <property type="component" value="Unassembled WGS sequence"/>
</dbReference>
<dbReference type="InterPro" id="IPR030388">
    <property type="entry name" value="G_ERA_dom"/>
</dbReference>
<dbReference type="CDD" id="cd04163">
    <property type="entry name" value="Era"/>
    <property type="match status" value="1"/>
</dbReference>
<dbReference type="InterPro" id="IPR004044">
    <property type="entry name" value="KH_dom_type_2"/>
</dbReference>
<evidence type="ECO:0000256" key="5">
    <source>
        <dbReference type="ARBA" id="ARBA00023134"/>
    </source>
</evidence>
<dbReference type="PROSITE" id="PS51713">
    <property type="entry name" value="G_ERA"/>
    <property type="match status" value="1"/>
</dbReference>
<feature type="binding site" evidence="6">
    <location>
        <begin position="62"/>
        <end position="66"/>
    </location>
    <ligand>
        <name>GTP</name>
        <dbReference type="ChEBI" id="CHEBI:37565"/>
    </ligand>
</feature>
<keyword evidence="4 6" id="KW-0694">RNA-binding</keyword>
<evidence type="ECO:0000256" key="7">
    <source>
        <dbReference type="PROSITE-ProRule" id="PRU01050"/>
    </source>
</evidence>
<evidence type="ECO:0000256" key="2">
    <source>
        <dbReference type="ARBA" id="ARBA00020484"/>
    </source>
</evidence>
<dbReference type="HAMAP" id="MF_00367">
    <property type="entry name" value="GTPase_Era"/>
    <property type="match status" value="1"/>
</dbReference>
<dbReference type="PRINTS" id="PR00326">
    <property type="entry name" value="GTP1OBG"/>
</dbReference>
<comment type="subcellular location">
    <subcellularLocation>
        <location evidence="6">Cytoplasm</location>
    </subcellularLocation>
    <subcellularLocation>
        <location evidence="6">Cell membrane</location>
        <topology evidence="6">Peripheral membrane protein</topology>
    </subcellularLocation>
</comment>
<proteinExistence type="inferred from homology"/>
<evidence type="ECO:0000256" key="4">
    <source>
        <dbReference type="ARBA" id="ARBA00022884"/>
    </source>
</evidence>
<feature type="region of interest" description="G2" evidence="7">
    <location>
        <begin position="41"/>
        <end position="45"/>
    </location>
</feature>
<keyword evidence="3 6" id="KW-0547">Nucleotide-binding</keyword>
<dbReference type="InterPro" id="IPR009019">
    <property type="entry name" value="KH_sf_prok-type"/>
</dbReference>
<dbReference type="PANTHER" id="PTHR42698">
    <property type="entry name" value="GTPASE ERA"/>
    <property type="match status" value="1"/>
</dbReference>
<protein>
    <recommendedName>
        <fullName evidence="2 6">GTPase Era</fullName>
    </recommendedName>
</protein>
<sequence>MQESSHKAGFVSIIGRPNVGKSTLMNALVGEKLSIITSKAQTTRHRIMGILSGPDFQIVYSDTPGVITPKYELQKSMMSFVNASLEDADVILWVVDVTEEDINEELFKRVLHSEVPVIFLLNKIDLIGEVEAEKRLEVWKTKVKALHYLPVSAISKKNIDLVLGLIIQQMPVHPPYFPADELTDKTQRFFAAEIIREKIFLHYDKEVPYSCEVAIIEFKEDKKIIRIQAEIYVERTSQRSIIIGKGGAAIKQVGIEARKDMEAFFGKQVHLETYVKVETDWRKRDSQLRKFGYNNS</sequence>
<dbReference type="PROSITE" id="PS50823">
    <property type="entry name" value="KH_TYPE_2"/>
    <property type="match status" value="1"/>
</dbReference>
<dbReference type="Gene3D" id="3.30.300.20">
    <property type="match status" value="1"/>
</dbReference>
<evidence type="ECO:0000313" key="11">
    <source>
        <dbReference type="EMBL" id="MDN4165705.1"/>
    </source>
</evidence>
<feature type="domain" description="Era-type G" evidence="10">
    <location>
        <begin position="7"/>
        <end position="172"/>
    </location>
</feature>
<keyword evidence="12" id="KW-1185">Reference proteome</keyword>
<feature type="binding site" evidence="6">
    <location>
        <begin position="122"/>
        <end position="125"/>
    </location>
    <ligand>
        <name>GTP</name>
        <dbReference type="ChEBI" id="CHEBI:37565"/>
    </ligand>
</feature>
<comment type="subunit">
    <text evidence="6">Monomer.</text>
</comment>
<comment type="function">
    <text evidence="6">An essential GTPase that binds both GDP and GTP, with rapid nucleotide exchange. Plays a role in 16S rRNA processing and 30S ribosomal subunit biogenesis and possibly also in cell cycle regulation and energy metabolism.</text>
</comment>
<keyword evidence="6" id="KW-1003">Cell membrane</keyword>
<feature type="binding site" evidence="6">
    <location>
        <begin position="15"/>
        <end position="22"/>
    </location>
    <ligand>
        <name>GTP</name>
        <dbReference type="ChEBI" id="CHEBI:37565"/>
    </ligand>
</feature>
<accession>A0ABT8F5H6</accession>
<keyword evidence="6" id="KW-0963">Cytoplasm</keyword>
<comment type="caution">
    <text evidence="11">The sequence shown here is derived from an EMBL/GenBank/DDBJ whole genome shotgun (WGS) entry which is preliminary data.</text>
</comment>
<reference evidence="11" key="1">
    <citation type="submission" date="2023-06" db="EMBL/GenBank/DDBJ databases">
        <title>Cytophagales bacterium Strain LB-30, isolated from soil.</title>
        <authorList>
            <person name="Liu B."/>
        </authorList>
    </citation>
    <scope>NUCLEOTIDE SEQUENCE</scope>
    <source>
        <strain evidence="11">LB-30</strain>
    </source>
</reference>
<feature type="region of interest" description="G3" evidence="7">
    <location>
        <begin position="62"/>
        <end position="65"/>
    </location>
</feature>
<evidence type="ECO:0000256" key="6">
    <source>
        <dbReference type="HAMAP-Rule" id="MF_00367"/>
    </source>
</evidence>
<dbReference type="NCBIfam" id="TIGR00231">
    <property type="entry name" value="small_GTP"/>
    <property type="match status" value="1"/>
</dbReference>
<keyword evidence="6" id="KW-0699">rRNA-binding</keyword>
<evidence type="ECO:0000259" key="10">
    <source>
        <dbReference type="PROSITE" id="PS51713"/>
    </source>
</evidence>
<evidence type="ECO:0000313" key="12">
    <source>
        <dbReference type="Proteomes" id="UP001168552"/>
    </source>
</evidence>